<accession>A0A5C1QPR8</accession>
<dbReference type="Gene3D" id="3.10.129.10">
    <property type="entry name" value="Hotdog Thioesterase"/>
    <property type="match status" value="1"/>
</dbReference>
<dbReference type="OrthoDB" id="6902891at2"/>
<dbReference type="EMBL" id="CP036150">
    <property type="protein sequence ID" value="QEN09020.1"/>
    <property type="molecule type" value="Genomic_DNA"/>
</dbReference>
<evidence type="ECO:0000313" key="3">
    <source>
        <dbReference type="Proteomes" id="UP000324209"/>
    </source>
</evidence>
<keyword evidence="3" id="KW-1185">Reference proteome</keyword>
<dbReference type="PANTHER" id="PTHR36934">
    <property type="entry name" value="BLR0278 PROTEIN"/>
    <property type="match status" value="1"/>
</dbReference>
<dbReference type="Pfam" id="PF22636">
    <property type="entry name" value="FlK"/>
    <property type="match status" value="1"/>
</dbReference>
<name>A0A5C1QPR8_9SPIO</name>
<dbReference type="PANTHER" id="PTHR36934:SF1">
    <property type="entry name" value="THIOESTERASE DOMAIN-CONTAINING PROTEIN"/>
    <property type="match status" value="1"/>
</dbReference>
<organism evidence="2 3">
    <name type="scientific">Oceanispirochaeta crateris</name>
    <dbReference type="NCBI Taxonomy" id="2518645"/>
    <lineage>
        <taxon>Bacteria</taxon>
        <taxon>Pseudomonadati</taxon>
        <taxon>Spirochaetota</taxon>
        <taxon>Spirochaetia</taxon>
        <taxon>Spirochaetales</taxon>
        <taxon>Spirochaetaceae</taxon>
        <taxon>Oceanispirochaeta</taxon>
    </lineage>
</organism>
<dbReference type="InterPro" id="IPR025540">
    <property type="entry name" value="FlK"/>
</dbReference>
<dbReference type="Proteomes" id="UP000324209">
    <property type="component" value="Chromosome"/>
</dbReference>
<protein>
    <recommendedName>
        <fullName evidence="1">Fluoroacetyl-CoA-specific thioesterase-like domain-containing protein</fullName>
    </recommendedName>
</protein>
<dbReference type="RefSeq" id="WP_149487096.1">
    <property type="nucleotide sequence ID" value="NZ_CP036150.1"/>
</dbReference>
<dbReference type="InterPro" id="IPR029069">
    <property type="entry name" value="HotDog_dom_sf"/>
</dbReference>
<dbReference type="InterPro" id="IPR054485">
    <property type="entry name" value="FlK-like_dom"/>
</dbReference>
<feature type="domain" description="Fluoroacetyl-CoA-specific thioesterase-like" evidence="1">
    <location>
        <begin position="23"/>
        <end position="114"/>
    </location>
</feature>
<dbReference type="KEGG" id="ock:EXM22_13855"/>
<reference evidence="2 3" key="1">
    <citation type="submission" date="2019-02" db="EMBL/GenBank/DDBJ databases">
        <title>Complete Genome Sequence and Methylome Analysis of free living Spirochaetas.</title>
        <authorList>
            <person name="Fomenkov A."/>
            <person name="Dubinina G."/>
            <person name="Leshcheva N."/>
            <person name="Mikheeva N."/>
            <person name="Grabovich M."/>
            <person name="Vincze T."/>
            <person name="Roberts R.J."/>
        </authorList>
    </citation>
    <scope>NUCLEOTIDE SEQUENCE [LARGE SCALE GENOMIC DNA]</scope>
    <source>
        <strain evidence="2 3">K2</strain>
    </source>
</reference>
<dbReference type="CDD" id="cd03440">
    <property type="entry name" value="hot_dog"/>
    <property type="match status" value="1"/>
</dbReference>
<proteinExistence type="predicted"/>
<sequence>MEKSFNELLGKSITLQKNVGTKETYDGLLSTAALTRLMLDTSWALIDKELHKGVTSVCTMIQVNHEEPTVAGETVTVEATVKKVDENKIFIALKAVDETGIIAHGLNERLIVDVENLQILAKQRSALLKPIT</sequence>
<dbReference type="AlphaFoldDB" id="A0A5C1QPR8"/>
<dbReference type="SUPFAM" id="SSF54637">
    <property type="entry name" value="Thioesterase/thiol ester dehydrase-isomerase"/>
    <property type="match status" value="1"/>
</dbReference>
<evidence type="ECO:0000259" key="1">
    <source>
        <dbReference type="Pfam" id="PF22636"/>
    </source>
</evidence>
<gene>
    <name evidence="2" type="ORF">EXM22_13855</name>
</gene>
<evidence type="ECO:0000313" key="2">
    <source>
        <dbReference type="EMBL" id="QEN09020.1"/>
    </source>
</evidence>